<dbReference type="GO" id="GO:0006813">
    <property type="term" value="P:potassium ion transport"/>
    <property type="evidence" value="ECO:0007669"/>
    <property type="project" value="UniProtKB-KW"/>
</dbReference>
<feature type="transmembrane region" description="Helical" evidence="11">
    <location>
        <begin position="57"/>
        <end position="74"/>
    </location>
</feature>
<dbReference type="EMBL" id="BFAZ01000003">
    <property type="protein sequence ID" value="GBF41234.1"/>
    <property type="molecule type" value="Genomic_DNA"/>
</dbReference>
<protein>
    <submittedName>
        <fullName evidence="13">KefB related efflux transport protein</fullName>
    </submittedName>
</protein>
<dbReference type="RefSeq" id="WP_108958470.1">
    <property type="nucleotide sequence ID" value="NZ_BFAZ01000003.1"/>
</dbReference>
<dbReference type="PROSITE" id="PS51201">
    <property type="entry name" value="RCK_N"/>
    <property type="match status" value="1"/>
</dbReference>
<keyword evidence="3" id="KW-0813">Transport</keyword>
<evidence type="ECO:0000256" key="11">
    <source>
        <dbReference type="SAM" id="Phobius"/>
    </source>
</evidence>
<evidence type="ECO:0000259" key="12">
    <source>
        <dbReference type="PROSITE" id="PS51201"/>
    </source>
</evidence>
<proteinExistence type="inferred from homology"/>
<evidence type="ECO:0000256" key="7">
    <source>
        <dbReference type="ARBA" id="ARBA00022958"/>
    </source>
</evidence>
<keyword evidence="14" id="KW-1185">Reference proteome</keyword>
<gene>
    <name evidence="13" type="ORF">LPTSP2_05060</name>
</gene>
<dbReference type="InterPro" id="IPR038770">
    <property type="entry name" value="Na+/solute_symporter_sf"/>
</dbReference>
<keyword evidence="10 11" id="KW-0472">Membrane</keyword>
<dbReference type="InterPro" id="IPR004771">
    <property type="entry name" value="K/H_exchanger"/>
</dbReference>
<feature type="transmembrane region" description="Helical" evidence="11">
    <location>
        <begin position="6"/>
        <end position="25"/>
    </location>
</feature>
<keyword evidence="4" id="KW-0050">Antiport</keyword>
<evidence type="ECO:0000256" key="8">
    <source>
        <dbReference type="ARBA" id="ARBA00022989"/>
    </source>
</evidence>
<comment type="subcellular location">
    <subcellularLocation>
        <location evidence="1">Endomembrane system</location>
        <topology evidence="1">Multi-pass membrane protein</topology>
    </subcellularLocation>
</comment>
<dbReference type="OrthoDB" id="9793589at2"/>
<feature type="domain" description="RCK N-terminal" evidence="12">
    <location>
        <begin position="413"/>
        <end position="537"/>
    </location>
</feature>
<dbReference type="GO" id="GO:0015297">
    <property type="term" value="F:antiporter activity"/>
    <property type="evidence" value="ECO:0007669"/>
    <property type="project" value="UniProtKB-KW"/>
</dbReference>
<comment type="caution">
    <text evidence="13">The sequence shown here is derived from an EMBL/GenBank/DDBJ whole genome shotgun (WGS) entry which is preliminary data.</text>
</comment>
<dbReference type="InterPro" id="IPR006153">
    <property type="entry name" value="Cation/H_exchanger_TM"/>
</dbReference>
<dbReference type="Pfam" id="PF02254">
    <property type="entry name" value="TrkA_N"/>
    <property type="match status" value="1"/>
</dbReference>
<keyword evidence="7" id="KW-0630">Potassium</keyword>
<evidence type="ECO:0000256" key="1">
    <source>
        <dbReference type="ARBA" id="ARBA00004127"/>
    </source>
</evidence>
<feature type="transmembrane region" description="Helical" evidence="11">
    <location>
        <begin position="86"/>
        <end position="112"/>
    </location>
</feature>
<evidence type="ECO:0000256" key="3">
    <source>
        <dbReference type="ARBA" id="ARBA00022448"/>
    </source>
</evidence>
<evidence type="ECO:0000313" key="14">
    <source>
        <dbReference type="Proteomes" id="UP000245206"/>
    </source>
</evidence>
<evidence type="ECO:0000256" key="4">
    <source>
        <dbReference type="ARBA" id="ARBA00022449"/>
    </source>
</evidence>
<evidence type="ECO:0000256" key="6">
    <source>
        <dbReference type="ARBA" id="ARBA00022692"/>
    </source>
</evidence>
<dbReference type="InterPro" id="IPR003148">
    <property type="entry name" value="RCK_N"/>
</dbReference>
<dbReference type="InterPro" id="IPR036291">
    <property type="entry name" value="NAD(P)-bd_dom_sf"/>
</dbReference>
<organism evidence="13 14">
    <name type="scientific">Leptospira ellinghausenii</name>
    <dbReference type="NCBI Taxonomy" id="1917822"/>
    <lineage>
        <taxon>Bacteria</taxon>
        <taxon>Pseudomonadati</taxon>
        <taxon>Spirochaetota</taxon>
        <taxon>Spirochaetia</taxon>
        <taxon>Leptospirales</taxon>
        <taxon>Leptospiraceae</taxon>
        <taxon>Leptospira</taxon>
    </lineage>
</organism>
<keyword evidence="6 11" id="KW-0812">Transmembrane</keyword>
<keyword evidence="5" id="KW-0633">Potassium transport</keyword>
<dbReference type="FunFam" id="3.40.50.720:FF:000036">
    <property type="entry name" value="Glutathione-regulated potassium-efflux system protein KefB"/>
    <property type="match status" value="1"/>
</dbReference>
<dbReference type="GO" id="GO:1902600">
    <property type="term" value="P:proton transmembrane transport"/>
    <property type="evidence" value="ECO:0007669"/>
    <property type="project" value="InterPro"/>
</dbReference>
<dbReference type="PANTHER" id="PTHR46157">
    <property type="entry name" value="K(+) EFFLUX ANTIPORTER 3, CHLOROPLASTIC"/>
    <property type="match status" value="1"/>
</dbReference>
<dbReference type="NCBIfam" id="TIGR00932">
    <property type="entry name" value="2a37"/>
    <property type="match status" value="1"/>
</dbReference>
<feature type="transmembrane region" description="Helical" evidence="11">
    <location>
        <begin position="148"/>
        <end position="171"/>
    </location>
</feature>
<feature type="transmembrane region" description="Helical" evidence="11">
    <location>
        <begin position="281"/>
        <end position="300"/>
    </location>
</feature>
<feature type="transmembrane region" description="Helical" evidence="11">
    <location>
        <begin position="307"/>
        <end position="330"/>
    </location>
</feature>
<evidence type="ECO:0000256" key="5">
    <source>
        <dbReference type="ARBA" id="ARBA00022538"/>
    </source>
</evidence>
<dbReference type="Gene3D" id="1.20.1530.20">
    <property type="match status" value="1"/>
</dbReference>
<dbReference type="GO" id="GO:0005886">
    <property type="term" value="C:plasma membrane"/>
    <property type="evidence" value="ECO:0007669"/>
    <property type="project" value="TreeGrafter"/>
</dbReference>
<dbReference type="Pfam" id="PF00999">
    <property type="entry name" value="Na_H_Exchanger"/>
    <property type="match status" value="1"/>
</dbReference>
<evidence type="ECO:0000256" key="2">
    <source>
        <dbReference type="ARBA" id="ARBA00005551"/>
    </source>
</evidence>
<feature type="transmembrane region" description="Helical" evidence="11">
    <location>
        <begin position="32"/>
        <end position="51"/>
    </location>
</feature>
<dbReference type="Gene3D" id="3.40.50.720">
    <property type="entry name" value="NAD(P)-binding Rossmann-like Domain"/>
    <property type="match status" value="1"/>
</dbReference>
<dbReference type="Proteomes" id="UP000245206">
    <property type="component" value="Unassembled WGS sequence"/>
</dbReference>
<dbReference type="SUPFAM" id="SSF51735">
    <property type="entry name" value="NAD(P)-binding Rossmann-fold domains"/>
    <property type="match status" value="1"/>
</dbReference>
<feature type="transmembrane region" description="Helical" evidence="11">
    <location>
        <begin position="234"/>
        <end position="261"/>
    </location>
</feature>
<sequence length="618" mass="68500">MGEVNFFIQAIIYLTSAIIMVPIANRLGLGSVLGYLVAGIVIGPFVFGFVGTEGKDLLHFAEFGVVMMLFAIGLELELNLLWRLKFWLLGLGGLQLVLTTVFVFLFSIGFQFSWKSSIALGFILSLSSTAIVLQTLKEKGLMKSISGQASFSILLFQDMAVIPILAIFPMLSEGDVITNDHGHSLVDHLPGYQKTLVVLFVVIGIILIGRYILSPIFRLIAKSGSREIFTGASLLLVIAISVLMTSVGVSAALGTFLAGVVLASSEFRHELESNIEPFKGLLLGLFFLSVGASMELPVVFQHPMKIVGIVVGIIFLKALVLLLLGFLFKLPLDQNLYMALALSQVGEFSFVLFGYSEGLGIFDKDTIVILVACVALSMAFTPILLLLYEKTIFEALQSKAPKKQTTQTLEKEENPVIICGFGRFGNMVGRFLRSNGIGITILDYDADRVEMLGRFGFKVFFGDATRIELLESAGLEHAKVLIAALDHPEKQHELIRNVKHHYPNLQIVARAGDREEAYDLKEMGLSFIYRETRETAVKLGGDVLKILGTRAYAAERAKNLFLAHDDETFHELFDLRKDRVQYISLAKQRNSELERLMFVDLGKEDELDLDSWSEMERM</sequence>
<feature type="transmembrane region" description="Helical" evidence="11">
    <location>
        <begin position="118"/>
        <end position="136"/>
    </location>
</feature>
<evidence type="ECO:0000313" key="13">
    <source>
        <dbReference type="EMBL" id="GBF41234.1"/>
    </source>
</evidence>
<name>A0A2P2D9D8_9LEPT</name>
<dbReference type="AlphaFoldDB" id="A0A2P2D9D8"/>
<keyword evidence="9" id="KW-0406">Ion transport</keyword>
<feature type="transmembrane region" description="Helical" evidence="11">
    <location>
        <begin position="367"/>
        <end position="388"/>
    </location>
</feature>
<dbReference type="GO" id="GO:0012505">
    <property type="term" value="C:endomembrane system"/>
    <property type="evidence" value="ECO:0007669"/>
    <property type="project" value="UniProtKB-SubCell"/>
</dbReference>
<accession>A0A2P2D9D8</accession>
<keyword evidence="8 11" id="KW-1133">Transmembrane helix</keyword>
<dbReference type="PANTHER" id="PTHR46157:SF4">
    <property type="entry name" value="K(+) EFFLUX ANTIPORTER 3, CHLOROPLASTIC"/>
    <property type="match status" value="1"/>
</dbReference>
<dbReference type="GO" id="GO:0008324">
    <property type="term" value="F:monoatomic cation transmembrane transporter activity"/>
    <property type="evidence" value="ECO:0007669"/>
    <property type="project" value="InterPro"/>
</dbReference>
<reference evidence="14" key="1">
    <citation type="journal article" date="2019" name="Microbiol. Immunol.">
        <title>Molecular and phenotypic characterization of Leptospira johnsonii sp. nov., Leptospira ellinghausenii sp. nov. and Leptospira ryugenii sp. nov. isolated from soil and water in Japan.</title>
        <authorList>
            <person name="Masuzawa T."/>
            <person name="Saito M."/>
            <person name="Nakao R."/>
            <person name="Nikaido Y."/>
            <person name="Matsumoto M."/>
            <person name="Ogawa M."/>
            <person name="Yokoyama M."/>
            <person name="Hidaka Y."/>
            <person name="Tomita J."/>
            <person name="Sakakibara K."/>
            <person name="Suzuki K."/>
            <person name="Yasuda S."/>
            <person name="Sato H."/>
            <person name="Yamaguchi M."/>
            <person name="Yoshida S.I."/>
            <person name="Koizumi N."/>
            <person name="Kawamura Y."/>
        </authorList>
    </citation>
    <scope>NUCLEOTIDE SEQUENCE [LARGE SCALE GENOMIC DNA]</scope>
    <source>
        <strain evidence="14">E18</strain>
    </source>
</reference>
<feature type="transmembrane region" description="Helical" evidence="11">
    <location>
        <begin position="191"/>
        <end position="213"/>
    </location>
</feature>
<evidence type="ECO:0000256" key="10">
    <source>
        <dbReference type="ARBA" id="ARBA00023136"/>
    </source>
</evidence>
<evidence type="ECO:0000256" key="9">
    <source>
        <dbReference type="ARBA" id="ARBA00023065"/>
    </source>
</evidence>
<comment type="similarity">
    <text evidence="2">Belongs to the monovalent cation:proton antiporter 2 (CPA2) transporter (TC 2.A.37) family.</text>
</comment>